<keyword evidence="3" id="KW-1185">Reference proteome</keyword>
<evidence type="ECO:0000259" key="1">
    <source>
        <dbReference type="PROSITE" id="PS50042"/>
    </source>
</evidence>
<dbReference type="InterPro" id="IPR000595">
    <property type="entry name" value="cNMP-bd_dom"/>
</dbReference>
<dbReference type="Proteomes" id="UP000688137">
    <property type="component" value="Unassembled WGS sequence"/>
</dbReference>
<gene>
    <name evidence="2" type="ORF">PPRIM_AZ9-3.1.T0170117</name>
</gene>
<dbReference type="EMBL" id="CAJJDM010000012">
    <property type="protein sequence ID" value="CAD8050557.1"/>
    <property type="molecule type" value="Genomic_DNA"/>
</dbReference>
<dbReference type="OMA" id="YMHESIM"/>
<evidence type="ECO:0000313" key="2">
    <source>
        <dbReference type="EMBL" id="CAD8050557.1"/>
    </source>
</evidence>
<reference evidence="2" key="1">
    <citation type="submission" date="2021-01" db="EMBL/GenBank/DDBJ databases">
        <authorList>
            <consortium name="Genoscope - CEA"/>
            <person name="William W."/>
        </authorList>
    </citation>
    <scope>NUCLEOTIDE SEQUENCE</scope>
</reference>
<proteinExistence type="predicted"/>
<feature type="domain" description="Cyclic nucleotide-binding" evidence="1">
    <location>
        <begin position="19"/>
        <end position="95"/>
    </location>
</feature>
<sequence length="307" mass="36784">MSLNKENIEKYQTIKNHPAFEKLNYEIVKSISEQLFVIDYRKYGIVLRENIDKQSFMYLVRNGEFKMTKKKSYEQKQLRKQTIEICILIKGDSFGIEHFKDDIQQIYSYTVSCCSIQGSLYVLDLSQLRYILFHHNYFCSLSQLFKYPIQIMKNQIYLLREQQIIQQEKKEIIREESQFLPRKNSTRLRSNSSQFTYADKVGFIIQGQSQYLNNKFLTNQTIDEDKYMHESIMQNIRAMKSNLQESNKIISKSINAVNTPEERLQFIKHDDYRSKMKIMNLLGYKSKQKRQTNYTRFWNFKSLPSNG</sequence>
<protein>
    <recommendedName>
        <fullName evidence="1">Cyclic nucleotide-binding domain-containing protein</fullName>
    </recommendedName>
</protein>
<dbReference type="PROSITE" id="PS50042">
    <property type="entry name" value="CNMP_BINDING_3"/>
    <property type="match status" value="1"/>
</dbReference>
<dbReference type="AlphaFoldDB" id="A0A8S1K6X8"/>
<organism evidence="2 3">
    <name type="scientific">Paramecium primaurelia</name>
    <dbReference type="NCBI Taxonomy" id="5886"/>
    <lineage>
        <taxon>Eukaryota</taxon>
        <taxon>Sar</taxon>
        <taxon>Alveolata</taxon>
        <taxon>Ciliophora</taxon>
        <taxon>Intramacronucleata</taxon>
        <taxon>Oligohymenophorea</taxon>
        <taxon>Peniculida</taxon>
        <taxon>Parameciidae</taxon>
        <taxon>Paramecium</taxon>
    </lineage>
</organism>
<accession>A0A8S1K6X8</accession>
<comment type="caution">
    <text evidence="2">The sequence shown here is derived from an EMBL/GenBank/DDBJ whole genome shotgun (WGS) entry which is preliminary data.</text>
</comment>
<name>A0A8S1K6X8_PARPR</name>
<evidence type="ECO:0000313" key="3">
    <source>
        <dbReference type="Proteomes" id="UP000688137"/>
    </source>
</evidence>